<feature type="non-terminal residue" evidence="1">
    <location>
        <position position="1"/>
    </location>
</feature>
<organism evidence="1 2">
    <name type="scientific">Rotaria magnacalcarata</name>
    <dbReference type="NCBI Taxonomy" id="392030"/>
    <lineage>
        <taxon>Eukaryota</taxon>
        <taxon>Metazoa</taxon>
        <taxon>Spiralia</taxon>
        <taxon>Gnathifera</taxon>
        <taxon>Rotifera</taxon>
        <taxon>Eurotatoria</taxon>
        <taxon>Bdelloidea</taxon>
        <taxon>Philodinida</taxon>
        <taxon>Philodinidae</taxon>
        <taxon>Rotaria</taxon>
    </lineage>
</organism>
<accession>A0A816PTY6</accession>
<name>A0A816PTY6_9BILA</name>
<dbReference type="Proteomes" id="UP000663824">
    <property type="component" value="Unassembled WGS sequence"/>
</dbReference>
<reference evidence="1" key="1">
    <citation type="submission" date="2021-02" db="EMBL/GenBank/DDBJ databases">
        <authorList>
            <person name="Nowell W R."/>
        </authorList>
    </citation>
    <scope>NUCLEOTIDE SEQUENCE</scope>
</reference>
<sequence length="294" mass="33904">MPHTNPTKYVACDRSIRSSRVRFLNTNLLRVFVSIEQCKRITSNNAICDGCRSKYYRWKKLTMGDFGQFDTNDPDYLEPDDEVDENNDMVIDVSPSISIDEEDGQIDPMEKKATTISFPVYRCSKSHGYCIVCKTNNSESKCVLTKEQRTMVFLKRGILVPENTRCCSVHMYKRELTYEALEMIQPSKLDDLILNGDDNGYILSVLGPFFANSSNNDAAILKHCLLNNEQQILNWLRDDDILVLDRGFRDVVNTLTRLRLQVAMPGFLHNQKQFSPDEANRTRFVTKTRWVVES</sequence>
<evidence type="ECO:0000313" key="1">
    <source>
        <dbReference type="EMBL" id="CAF2053878.1"/>
    </source>
</evidence>
<dbReference type="EMBL" id="CAJNRE010006333">
    <property type="protein sequence ID" value="CAF2053878.1"/>
    <property type="molecule type" value="Genomic_DNA"/>
</dbReference>
<evidence type="ECO:0000313" key="2">
    <source>
        <dbReference type="Proteomes" id="UP000663824"/>
    </source>
</evidence>
<dbReference type="AlphaFoldDB" id="A0A816PTY6"/>
<protein>
    <submittedName>
        <fullName evidence="1">Uncharacterized protein</fullName>
    </submittedName>
</protein>
<comment type="caution">
    <text evidence="1">The sequence shown here is derived from an EMBL/GenBank/DDBJ whole genome shotgun (WGS) entry which is preliminary data.</text>
</comment>
<gene>
    <name evidence="1" type="ORF">MBJ925_LOCUS13678</name>
</gene>
<proteinExistence type="predicted"/>